<dbReference type="InterPro" id="IPR036396">
    <property type="entry name" value="Cyt_P450_sf"/>
</dbReference>
<evidence type="ECO:0000313" key="8">
    <source>
        <dbReference type="EMBL" id="KAK5940052.1"/>
    </source>
</evidence>
<keyword evidence="9" id="KW-1185">Reference proteome</keyword>
<keyword evidence="5" id="KW-0408">Iron</keyword>
<evidence type="ECO:0000256" key="3">
    <source>
        <dbReference type="ARBA" id="ARBA00022723"/>
    </source>
</evidence>
<dbReference type="RefSeq" id="XP_064728142.1">
    <property type="nucleotide sequence ID" value="XM_064875878.1"/>
</dbReference>
<dbReference type="EMBL" id="JAVHJV010000009">
    <property type="protein sequence ID" value="KAK5940052.1"/>
    <property type="molecule type" value="Genomic_DNA"/>
</dbReference>
<keyword evidence="3" id="KW-0479">Metal-binding</keyword>
<dbReference type="CDD" id="cd11061">
    <property type="entry name" value="CYP67-like"/>
    <property type="match status" value="1"/>
</dbReference>
<gene>
    <name evidence="8" type="ORF">PMZ80_007470</name>
</gene>
<evidence type="ECO:0000256" key="6">
    <source>
        <dbReference type="ARBA" id="ARBA00023033"/>
    </source>
</evidence>
<comment type="cofactor">
    <cofactor evidence="1">
        <name>heme</name>
        <dbReference type="ChEBI" id="CHEBI:30413"/>
    </cofactor>
</comment>
<dbReference type="PANTHER" id="PTHR24305:SF187">
    <property type="entry name" value="P450, PUTATIVE (EUROFUNG)-RELATED"/>
    <property type="match status" value="1"/>
</dbReference>
<protein>
    <recommendedName>
        <fullName evidence="10">Cytochrome P450</fullName>
    </recommendedName>
</protein>
<dbReference type="InterPro" id="IPR002401">
    <property type="entry name" value="Cyt_P450_E_grp-I"/>
</dbReference>
<evidence type="ECO:0000313" key="9">
    <source>
        <dbReference type="Proteomes" id="UP001334248"/>
    </source>
</evidence>
<evidence type="ECO:0000256" key="7">
    <source>
        <dbReference type="SAM" id="Phobius"/>
    </source>
</evidence>
<reference evidence="8 9" key="1">
    <citation type="journal article" date="2023" name="Res Sq">
        <title>Genomic and morphological characterization of Knufia obscura isolated from the Mars 2020 spacecraft assembly facility.</title>
        <authorList>
            <person name="Chander A.M."/>
            <person name="Teixeira M.M."/>
            <person name="Singh N.K."/>
            <person name="Williams M.P."/>
            <person name="Parker C.W."/>
            <person name="Leo P."/>
            <person name="Stajich J.E."/>
            <person name="Torok T."/>
            <person name="Tighe S."/>
            <person name="Mason C.E."/>
            <person name="Venkateswaran K."/>
        </authorList>
    </citation>
    <scope>NUCLEOTIDE SEQUENCE [LARGE SCALE GENOMIC DNA]</scope>
    <source>
        <strain evidence="8 9">CCFEE 5817</strain>
    </source>
</reference>
<feature type="transmembrane region" description="Helical" evidence="7">
    <location>
        <begin position="57"/>
        <end position="82"/>
    </location>
</feature>
<dbReference type="Gene3D" id="1.10.630.10">
    <property type="entry name" value="Cytochrome P450"/>
    <property type="match status" value="1"/>
</dbReference>
<dbReference type="PRINTS" id="PR00463">
    <property type="entry name" value="EP450I"/>
</dbReference>
<dbReference type="Pfam" id="PF00067">
    <property type="entry name" value="p450"/>
    <property type="match status" value="1"/>
</dbReference>
<name>A0ABR0RHD9_9EURO</name>
<dbReference type="PANTHER" id="PTHR24305">
    <property type="entry name" value="CYTOCHROME P450"/>
    <property type="match status" value="1"/>
</dbReference>
<comment type="caution">
    <text evidence="8">The sequence shown here is derived from an EMBL/GenBank/DDBJ whole genome shotgun (WGS) entry which is preliminary data.</text>
</comment>
<sequence>MLLTPSVLAAGFAIAGYTSHKLYWVRHEFDEQVPRIIFGVNSTWLLLTYSLSREYSLLKAVCFAATLIGIYGLALFGTISVYRLYRHPLKHFEGPKWARLSAWWKVKHIAKAGAHYSLTNQLHERYGEVVRTGPNNLSINHVEALQAIYGSHSPCTKPPSYLIGGLVSVQSERNPHKHKLRRAVWDKALGSNASNAFFPRLTQMAELLAHRLAERNGEQVSVNDWMHFITFDVMAQFCFSRDWNQLATGKIHQGIKYASDYLQFAVYGTQVPWLAISLMKIPFMPEPQSAMMEFSTKALDERMQQEPEIPDAMSYILSEKDPEAQQFLSRHDLESDVFMIMLAGADTSFSVLVNLCFRLAAQPEYQTKLREETAAAFNTDGQGRSVVNWPLLSGANFLAAIINETLRLHPPVPSGMPRVVPREGLTIPLDNASDMLDDSNSIQIPGNAVVSVPTYRIQRDPRYWVDPHSFVPERWTTKPEMILDRRAFCPFSLGAYGCAGKYFALMEIKLVIARLVLDFDIKFADNVTSEEMGRTGAKRRFLTTQQDWMTLQPGPLRLKFEKRK</sequence>
<keyword evidence="6" id="KW-0503">Monooxygenase</keyword>
<dbReference type="Proteomes" id="UP001334248">
    <property type="component" value="Unassembled WGS sequence"/>
</dbReference>
<evidence type="ECO:0000256" key="2">
    <source>
        <dbReference type="ARBA" id="ARBA00010617"/>
    </source>
</evidence>
<organism evidence="8 9">
    <name type="scientific">Knufia obscura</name>
    <dbReference type="NCBI Taxonomy" id="1635080"/>
    <lineage>
        <taxon>Eukaryota</taxon>
        <taxon>Fungi</taxon>
        <taxon>Dikarya</taxon>
        <taxon>Ascomycota</taxon>
        <taxon>Pezizomycotina</taxon>
        <taxon>Eurotiomycetes</taxon>
        <taxon>Chaetothyriomycetidae</taxon>
        <taxon>Chaetothyriales</taxon>
        <taxon>Trichomeriaceae</taxon>
        <taxon>Knufia</taxon>
    </lineage>
</organism>
<evidence type="ECO:0000256" key="1">
    <source>
        <dbReference type="ARBA" id="ARBA00001971"/>
    </source>
</evidence>
<keyword evidence="4" id="KW-0560">Oxidoreductase</keyword>
<evidence type="ECO:0000256" key="5">
    <source>
        <dbReference type="ARBA" id="ARBA00023004"/>
    </source>
</evidence>
<keyword evidence="7" id="KW-0472">Membrane</keyword>
<proteinExistence type="inferred from homology"/>
<dbReference type="GeneID" id="90000919"/>
<keyword evidence="7" id="KW-0812">Transmembrane</keyword>
<dbReference type="SUPFAM" id="SSF48264">
    <property type="entry name" value="Cytochrome P450"/>
    <property type="match status" value="1"/>
</dbReference>
<dbReference type="PRINTS" id="PR00385">
    <property type="entry name" value="P450"/>
</dbReference>
<dbReference type="InterPro" id="IPR050121">
    <property type="entry name" value="Cytochrome_P450_monoxygenase"/>
</dbReference>
<dbReference type="InterPro" id="IPR001128">
    <property type="entry name" value="Cyt_P450"/>
</dbReference>
<accession>A0ABR0RHD9</accession>
<comment type="similarity">
    <text evidence="2">Belongs to the cytochrome P450 family.</text>
</comment>
<keyword evidence="7" id="KW-1133">Transmembrane helix</keyword>
<evidence type="ECO:0000256" key="4">
    <source>
        <dbReference type="ARBA" id="ARBA00023002"/>
    </source>
</evidence>
<evidence type="ECO:0008006" key="10">
    <source>
        <dbReference type="Google" id="ProtNLM"/>
    </source>
</evidence>